<dbReference type="Proteomes" id="UP000625711">
    <property type="component" value="Unassembled WGS sequence"/>
</dbReference>
<protein>
    <submittedName>
        <fullName evidence="1">Uncharacterized protein</fullName>
    </submittedName>
</protein>
<evidence type="ECO:0000313" key="1">
    <source>
        <dbReference type="EMBL" id="KAF7284245.1"/>
    </source>
</evidence>
<sequence length="116" mass="13741">MILKLEHNPPVYRRFDDALDKWLRKKLTQNKPENQDAFAKYFGRFGHSLHRRKKRSADRLLEEFHQQSEQTVEALQDVQFRQGTHTTQEGQGDATDQVHLSIKGLNLRVQSHFLFL</sequence>
<proteinExistence type="predicted"/>
<dbReference type="EMBL" id="JAACXV010000080">
    <property type="protein sequence ID" value="KAF7284245.1"/>
    <property type="molecule type" value="Genomic_DNA"/>
</dbReference>
<evidence type="ECO:0000313" key="2">
    <source>
        <dbReference type="Proteomes" id="UP000625711"/>
    </source>
</evidence>
<accession>A0A834IUN4</accession>
<reference evidence="1" key="1">
    <citation type="submission" date="2020-08" db="EMBL/GenBank/DDBJ databases">
        <title>Genome sequencing and assembly of the red palm weevil Rhynchophorus ferrugineus.</title>
        <authorList>
            <person name="Dias G.B."/>
            <person name="Bergman C.M."/>
            <person name="Manee M."/>
        </authorList>
    </citation>
    <scope>NUCLEOTIDE SEQUENCE</scope>
    <source>
        <strain evidence="1">AA-2017</strain>
        <tissue evidence="1">Whole larva</tissue>
    </source>
</reference>
<gene>
    <name evidence="1" type="ORF">GWI33_022395</name>
</gene>
<keyword evidence="2" id="KW-1185">Reference proteome</keyword>
<comment type="caution">
    <text evidence="1">The sequence shown here is derived from an EMBL/GenBank/DDBJ whole genome shotgun (WGS) entry which is preliminary data.</text>
</comment>
<organism evidence="1 2">
    <name type="scientific">Rhynchophorus ferrugineus</name>
    <name type="common">Red palm weevil</name>
    <name type="synonym">Curculio ferrugineus</name>
    <dbReference type="NCBI Taxonomy" id="354439"/>
    <lineage>
        <taxon>Eukaryota</taxon>
        <taxon>Metazoa</taxon>
        <taxon>Ecdysozoa</taxon>
        <taxon>Arthropoda</taxon>
        <taxon>Hexapoda</taxon>
        <taxon>Insecta</taxon>
        <taxon>Pterygota</taxon>
        <taxon>Neoptera</taxon>
        <taxon>Endopterygota</taxon>
        <taxon>Coleoptera</taxon>
        <taxon>Polyphaga</taxon>
        <taxon>Cucujiformia</taxon>
        <taxon>Curculionidae</taxon>
        <taxon>Dryophthorinae</taxon>
        <taxon>Rhynchophorus</taxon>
    </lineage>
</organism>
<name>A0A834IUN4_RHYFE</name>
<dbReference type="AlphaFoldDB" id="A0A834IUN4"/>